<organism evidence="2 3">
    <name type="scientific">Discina gigas</name>
    <dbReference type="NCBI Taxonomy" id="1032678"/>
    <lineage>
        <taxon>Eukaryota</taxon>
        <taxon>Fungi</taxon>
        <taxon>Dikarya</taxon>
        <taxon>Ascomycota</taxon>
        <taxon>Pezizomycotina</taxon>
        <taxon>Pezizomycetes</taxon>
        <taxon>Pezizales</taxon>
        <taxon>Discinaceae</taxon>
        <taxon>Discina</taxon>
    </lineage>
</organism>
<sequence length="514" mass="56743">MGYVATSDQFWAGYEFNGVYSLRFNDTMSAIRSDMTFGLGKWMNRYPQRELGMTMFQRKLTQKDAHGGTLFSFYPPADPSSTMGHFVTFLEPLDAEPRLVVANTLGVIQGLNCRTLEKGEAPQFIDMSENAWKCRNNCANSTQPNMCHSQASVGRRDPKSEHFSQIVTCAQPSQGVEGILSPLILVRAKVIAVEIAIKVNPPYESVSAAIFPPPQNAFSFKANDSISGSQYYVDVLSCQASLIPGDGIVDSVVKRFMHFLPYGLGLAQETPEIMADLAVSLPEMLNITITPPLTLLHNYFQSSNYGDNQVTTLNNSLPVWFGVHKPAGEEAKTTKVFNYVPTAQLPFTAKDEFKIDNMIRVNGQVLQNAFIALANSSFISALPNFVVSARKPGFSYQTDVKLVRGIPVAIAPLILLMPVLLVAYWSIRLWAVPTWTEFLDSFAMFRLGCAWEREMEGCGASSLTECWQAREISGIVGDSEPEKLKEVMESSGREYVGVIKLGGAQLLEPGVKYA</sequence>
<evidence type="ECO:0000313" key="2">
    <source>
        <dbReference type="EMBL" id="KAL0633646.1"/>
    </source>
</evidence>
<feature type="transmembrane region" description="Helical" evidence="1">
    <location>
        <begin position="365"/>
        <end position="387"/>
    </location>
</feature>
<protein>
    <submittedName>
        <fullName evidence="2">Uncharacterized protein</fullName>
    </submittedName>
</protein>
<evidence type="ECO:0000313" key="3">
    <source>
        <dbReference type="Proteomes" id="UP001447188"/>
    </source>
</evidence>
<comment type="caution">
    <text evidence="2">The sequence shown here is derived from an EMBL/GenBank/DDBJ whole genome shotgun (WGS) entry which is preliminary data.</text>
</comment>
<accession>A0ABR3GCU3</accession>
<keyword evidence="1" id="KW-1133">Transmembrane helix</keyword>
<gene>
    <name evidence="2" type="ORF">Q9L58_007473</name>
</gene>
<feature type="transmembrane region" description="Helical" evidence="1">
    <location>
        <begin position="408"/>
        <end position="427"/>
    </location>
</feature>
<name>A0ABR3GCU3_9PEZI</name>
<proteinExistence type="predicted"/>
<reference evidence="2 3" key="1">
    <citation type="submission" date="2024-02" db="EMBL/GenBank/DDBJ databases">
        <title>Discinaceae phylogenomics.</title>
        <authorList>
            <person name="Dirks A.C."/>
            <person name="James T.Y."/>
        </authorList>
    </citation>
    <scope>NUCLEOTIDE SEQUENCE [LARGE SCALE GENOMIC DNA]</scope>
    <source>
        <strain evidence="2 3">ACD0624</strain>
    </source>
</reference>
<dbReference type="EMBL" id="JBBBZM010000119">
    <property type="protein sequence ID" value="KAL0633646.1"/>
    <property type="molecule type" value="Genomic_DNA"/>
</dbReference>
<keyword evidence="1" id="KW-0472">Membrane</keyword>
<keyword evidence="3" id="KW-1185">Reference proteome</keyword>
<keyword evidence="1" id="KW-0812">Transmembrane</keyword>
<dbReference type="Proteomes" id="UP001447188">
    <property type="component" value="Unassembled WGS sequence"/>
</dbReference>
<evidence type="ECO:0000256" key="1">
    <source>
        <dbReference type="SAM" id="Phobius"/>
    </source>
</evidence>